<organism evidence="1">
    <name type="scientific">bioreactor metagenome</name>
    <dbReference type="NCBI Taxonomy" id="1076179"/>
    <lineage>
        <taxon>unclassified sequences</taxon>
        <taxon>metagenomes</taxon>
        <taxon>ecological metagenomes</taxon>
    </lineage>
</organism>
<accession>A0A645FE27</accession>
<proteinExistence type="predicted"/>
<sequence>MMRMPAVTMLAKMISNFNFTTFLSMIMEGRERAVTAIMKDRAVPSPTPFKTRASAMGRVPKISAYIGIPTTAAIRTEYHLSCPNTADMTSSGIQLWMAAPMPTPMRI</sequence>
<dbReference type="AlphaFoldDB" id="A0A645FE27"/>
<reference evidence="1" key="1">
    <citation type="submission" date="2019-08" db="EMBL/GenBank/DDBJ databases">
        <authorList>
            <person name="Kucharzyk K."/>
            <person name="Murdoch R.W."/>
            <person name="Higgins S."/>
            <person name="Loffler F."/>
        </authorList>
    </citation>
    <scope>NUCLEOTIDE SEQUENCE</scope>
</reference>
<protein>
    <submittedName>
        <fullName evidence="1">Uncharacterized protein</fullName>
    </submittedName>
</protein>
<name>A0A645FE27_9ZZZZ</name>
<comment type="caution">
    <text evidence="1">The sequence shown here is derived from an EMBL/GenBank/DDBJ whole genome shotgun (WGS) entry which is preliminary data.</text>
</comment>
<gene>
    <name evidence="1" type="ORF">SDC9_158041</name>
</gene>
<dbReference type="EMBL" id="VSSQ01056915">
    <property type="protein sequence ID" value="MPN10744.1"/>
    <property type="molecule type" value="Genomic_DNA"/>
</dbReference>
<evidence type="ECO:0000313" key="1">
    <source>
        <dbReference type="EMBL" id="MPN10744.1"/>
    </source>
</evidence>